<evidence type="ECO:0000259" key="3">
    <source>
        <dbReference type="SMART" id="SM00331"/>
    </source>
</evidence>
<feature type="domain" description="PPM-type phosphatase" evidence="3">
    <location>
        <begin position="130"/>
        <end position="343"/>
    </location>
</feature>
<evidence type="ECO:0000313" key="4">
    <source>
        <dbReference type="EMBL" id="MBE7324008.1"/>
    </source>
</evidence>
<dbReference type="EMBL" id="JADCSA010000004">
    <property type="protein sequence ID" value="MBE7324008.1"/>
    <property type="molecule type" value="Genomic_DNA"/>
</dbReference>
<dbReference type="InterPro" id="IPR036457">
    <property type="entry name" value="PPM-type-like_dom_sf"/>
</dbReference>
<dbReference type="InterPro" id="IPR001932">
    <property type="entry name" value="PPM-type_phosphatase-like_dom"/>
</dbReference>
<keyword evidence="1" id="KW-0378">Hydrolase</keyword>
<gene>
    <name evidence="4" type="ORF">IEQ44_05010</name>
</gene>
<protein>
    <submittedName>
        <fullName evidence="4">Serine/threonine-protein phosphatase</fullName>
    </submittedName>
</protein>
<evidence type="ECO:0000313" key="5">
    <source>
        <dbReference type="Proteomes" id="UP000756387"/>
    </source>
</evidence>
<reference evidence="4 5" key="1">
    <citation type="submission" date="2020-10" db="EMBL/GenBank/DDBJ databases">
        <title>Nocardioides sp. isolated from sludge.</title>
        <authorList>
            <person name="Zhang X."/>
        </authorList>
    </citation>
    <scope>NUCLEOTIDE SEQUENCE [LARGE SCALE GENOMIC DNA]</scope>
    <source>
        <strain evidence="4 5">Y6</strain>
    </source>
</reference>
<dbReference type="RefSeq" id="WP_193637352.1">
    <property type="nucleotide sequence ID" value="NZ_JADCSA010000004.1"/>
</dbReference>
<keyword evidence="2" id="KW-0472">Membrane</keyword>
<keyword evidence="2" id="KW-0812">Transmembrane</keyword>
<evidence type="ECO:0000256" key="1">
    <source>
        <dbReference type="ARBA" id="ARBA00022801"/>
    </source>
</evidence>
<dbReference type="SUPFAM" id="SSF81606">
    <property type="entry name" value="PP2C-like"/>
    <property type="match status" value="1"/>
</dbReference>
<evidence type="ECO:0000256" key="2">
    <source>
        <dbReference type="SAM" id="Phobius"/>
    </source>
</evidence>
<dbReference type="Proteomes" id="UP000756387">
    <property type="component" value="Unassembled WGS sequence"/>
</dbReference>
<comment type="caution">
    <text evidence="4">The sequence shown here is derived from an EMBL/GenBank/DDBJ whole genome shotgun (WGS) entry which is preliminary data.</text>
</comment>
<dbReference type="SMART" id="SM00331">
    <property type="entry name" value="PP2C_SIG"/>
    <property type="match status" value="1"/>
</dbReference>
<feature type="transmembrane region" description="Helical" evidence="2">
    <location>
        <begin position="54"/>
        <end position="73"/>
    </location>
</feature>
<feature type="transmembrane region" description="Helical" evidence="2">
    <location>
        <begin position="80"/>
        <end position="100"/>
    </location>
</feature>
<keyword evidence="2" id="KW-1133">Transmembrane helix</keyword>
<sequence>MDKKNRRAAGGVAAVVLLVLVVMDVLTPGAVIALSPLYALGPVAACVALGPRQTGLVAAVAVALAVVSGLWNGDASTAQHLVRVLDVALISGASVVVASVRTRQELRLTRLTVLADVAQRAVLPVVPRHVRSTDVAVRYQSAAVDTVMGGDLYDCYNSATHTRFLLGDVRGKGIQAVEQAARVIRAFRQAAALQPNLVDVAEEMNAYLASFFDEEEFVTAVLIDSTETGRPRMINAGHPPPLLIHPDGTSEFIETDADLPLGLGWRYSQHEFTWEPGDRLLVYTDGVSEARDRDGEFLDLRILGPQVVGRSVDAALDLILQRVRAHSLRGELTDDIAVMMLEHTGDEVEAESAPAGRHTLAQPLL</sequence>
<feature type="transmembrane region" description="Helical" evidence="2">
    <location>
        <begin position="12"/>
        <end position="34"/>
    </location>
</feature>
<keyword evidence="5" id="KW-1185">Reference proteome</keyword>
<dbReference type="Gene3D" id="3.60.40.10">
    <property type="entry name" value="PPM-type phosphatase domain"/>
    <property type="match status" value="1"/>
</dbReference>
<accession>A0ABR9RR11</accession>
<dbReference type="PANTHER" id="PTHR43156">
    <property type="entry name" value="STAGE II SPORULATION PROTEIN E-RELATED"/>
    <property type="match status" value="1"/>
</dbReference>
<dbReference type="PANTHER" id="PTHR43156:SF2">
    <property type="entry name" value="STAGE II SPORULATION PROTEIN E"/>
    <property type="match status" value="1"/>
</dbReference>
<proteinExistence type="predicted"/>
<dbReference type="Pfam" id="PF07228">
    <property type="entry name" value="SpoIIE"/>
    <property type="match status" value="1"/>
</dbReference>
<name>A0ABR9RR11_9ACTN</name>
<organism evidence="4 5">
    <name type="scientific">Nocardioides malaquae</name>
    <dbReference type="NCBI Taxonomy" id="2773426"/>
    <lineage>
        <taxon>Bacteria</taxon>
        <taxon>Bacillati</taxon>
        <taxon>Actinomycetota</taxon>
        <taxon>Actinomycetes</taxon>
        <taxon>Propionibacteriales</taxon>
        <taxon>Nocardioidaceae</taxon>
        <taxon>Nocardioides</taxon>
    </lineage>
</organism>
<dbReference type="InterPro" id="IPR052016">
    <property type="entry name" value="Bact_Sigma-Reg"/>
</dbReference>